<evidence type="ECO:0000256" key="2">
    <source>
        <dbReference type="SAM" id="SignalP"/>
    </source>
</evidence>
<reference evidence="3 4" key="1">
    <citation type="submission" date="2013-11" db="EMBL/GenBank/DDBJ databases">
        <title>Draft genome of the bovine lungworm Dictyocaulus viviparus.</title>
        <authorList>
            <person name="Mitreva M."/>
        </authorList>
    </citation>
    <scope>NUCLEOTIDE SEQUENCE [LARGE SCALE GENOMIC DNA]</scope>
    <source>
        <strain evidence="3 4">HannoverDv2000</strain>
    </source>
</reference>
<sequence length="209" mass="24629">MRRIVLALLIFAYVTAGGGHRRRGPSRCGLPTFVTRLPKDAQEKILKIWENYEDGDDCNKEYQETKDVLDDLPKSVRLRAMRPKGPSFLKGASSDVREQFDALWKNHSIPKDEKPEQFKLLAEKLLNAEQLKEFNKFYEAMQRRREEFQKKLNQLTPEARAAHEKLAQLREERHKIFMEASESVRAELNDLYHDDRKRHDHAKKNKITE</sequence>
<evidence type="ECO:0000256" key="1">
    <source>
        <dbReference type="SAM" id="Coils"/>
    </source>
</evidence>
<dbReference type="Proteomes" id="UP000053766">
    <property type="component" value="Unassembled WGS sequence"/>
</dbReference>
<evidence type="ECO:0000313" key="4">
    <source>
        <dbReference type="Proteomes" id="UP000053766"/>
    </source>
</evidence>
<keyword evidence="4" id="KW-1185">Reference proteome</keyword>
<gene>
    <name evidence="3" type="ORF">DICVIV_03181</name>
</gene>
<dbReference type="OrthoDB" id="5838444at2759"/>
<evidence type="ECO:0000313" key="3">
    <source>
        <dbReference type="EMBL" id="KJH50661.1"/>
    </source>
</evidence>
<keyword evidence="2" id="KW-0732">Signal</keyword>
<reference evidence="4" key="2">
    <citation type="journal article" date="2016" name="Sci. Rep.">
        <title>Dictyocaulus viviparus genome, variome and transcriptome elucidate lungworm biology and support future intervention.</title>
        <authorList>
            <person name="McNulty S.N."/>
            <person name="Strube C."/>
            <person name="Rosa B.A."/>
            <person name="Martin J.C."/>
            <person name="Tyagi R."/>
            <person name="Choi Y.J."/>
            <person name="Wang Q."/>
            <person name="Hallsworth Pepin K."/>
            <person name="Zhang X."/>
            <person name="Ozersky P."/>
            <person name="Wilson R.K."/>
            <person name="Sternberg P.W."/>
            <person name="Gasser R.B."/>
            <person name="Mitreva M."/>
        </authorList>
    </citation>
    <scope>NUCLEOTIDE SEQUENCE [LARGE SCALE GENOMIC DNA]</scope>
    <source>
        <strain evidence="4">HannoverDv2000</strain>
    </source>
</reference>
<dbReference type="InterPro" id="IPR052823">
    <property type="entry name" value="SXP/RAL-2_related"/>
</dbReference>
<name>A0A0D8Y7T4_DICVI</name>
<dbReference type="EMBL" id="KN716200">
    <property type="protein sequence ID" value="KJH50661.1"/>
    <property type="molecule type" value="Genomic_DNA"/>
</dbReference>
<feature type="chain" id="PRO_5002336454" description="SXP/RAL-2 family protein Ani s 5-like cation-binding domain-containing protein" evidence="2">
    <location>
        <begin position="17"/>
        <end position="209"/>
    </location>
</feature>
<dbReference type="PANTHER" id="PTHR21593:SF36">
    <property type="entry name" value="DUF148 DOMAIN-CONTAINING PROTEIN-RELATED"/>
    <property type="match status" value="1"/>
</dbReference>
<dbReference type="STRING" id="29172.A0A0D8Y7T4"/>
<dbReference type="PANTHER" id="PTHR21593">
    <property type="entry name" value="PRION-LIKE- Q/N-RICH -DOMAIN-BEARING PROTEIN PROTEIN"/>
    <property type="match status" value="1"/>
</dbReference>
<feature type="coiled-coil region" evidence="1">
    <location>
        <begin position="131"/>
        <end position="172"/>
    </location>
</feature>
<evidence type="ECO:0008006" key="5">
    <source>
        <dbReference type="Google" id="ProtNLM"/>
    </source>
</evidence>
<keyword evidence="1" id="KW-0175">Coiled coil</keyword>
<feature type="signal peptide" evidence="2">
    <location>
        <begin position="1"/>
        <end position="16"/>
    </location>
</feature>
<accession>A0A0D8Y7T4</accession>
<protein>
    <recommendedName>
        <fullName evidence="5">SXP/RAL-2 family protein Ani s 5-like cation-binding domain-containing protein</fullName>
    </recommendedName>
</protein>
<organism evidence="3 4">
    <name type="scientific">Dictyocaulus viviparus</name>
    <name type="common">Bovine lungworm</name>
    <dbReference type="NCBI Taxonomy" id="29172"/>
    <lineage>
        <taxon>Eukaryota</taxon>
        <taxon>Metazoa</taxon>
        <taxon>Ecdysozoa</taxon>
        <taxon>Nematoda</taxon>
        <taxon>Chromadorea</taxon>
        <taxon>Rhabditida</taxon>
        <taxon>Rhabditina</taxon>
        <taxon>Rhabditomorpha</taxon>
        <taxon>Strongyloidea</taxon>
        <taxon>Metastrongylidae</taxon>
        <taxon>Dictyocaulus</taxon>
    </lineage>
</organism>
<proteinExistence type="predicted"/>
<dbReference type="AlphaFoldDB" id="A0A0D8Y7T4"/>